<accession>E1SRA2</accession>
<organism evidence="1 2">
    <name type="scientific">Ferrimonas balearica (strain DSM 9799 / CCM 4581 / KCTC 23876 / PAT)</name>
    <dbReference type="NCBI Taxonomy" id="550540"/>
    <lineage>
        <taxon>Bacteria</taxon>
        <taxon>Pseudomonadati</taxon>
        <taxon>Pseudomonadota</taxon>
        <taxon>Gammaproteobacteria</taxon>
        <taxon>Alteromonadales</taxon>
        <taxon>Ferrimonadaceae</taxon>
        <taxon>Ferrimonas</taxon>
    </lineage>
</organism>
<gene>
    <name evidence="1" type="ordered locus">Fbal_0655</name>
</gene>
<dbReference type="HOGENOM" id="CLU_2843387_0_0_6"/>
<reference evidence="1 2" key="1">
    <citation type="journal article" date="2010" name="Stand. Genomic Sci.">
        <title>Complete genome sequence of Ferrimonas balearica type strain (PAT).</title>
        <authorList>
            <person name="Nolan M."/>
            <person name="Sikorski J."/>
            <person name="Davenport K."/>
            <person name="Lucas S."/>
            <person name="Glavina Del Rio T."/>
            <person name="Tice H."/>
            <person name="Cheng J."/>
            <person name="Goodwin L."/>
            <person name="Pitluck S."/>
            <person name="Liolios K."/>
            <person name="Ivanova N."/>
            <person name="Mavromatis K."/>
            <person name="Ovchinnikova G."/>
            <person name="Pati A."/>
            <person name="Chen A."/>
            <person name="Palaniappan K."/>
            <person name="Land M."/>
            <person name="Hauser L."/>
            <person name="Chang Y."/>
            <person name="Jeffries C."/>
            <person name="Tapia R."/>
            <person name="Brettin T."/>
            <person name="Detter J."/>
            <person name="Han C."/>
            <person name="Yasawong M."/>
            <person name="Rohde M."/>
            <person name="Tindall B."/>
            <person name="Goker M."/>
            <person name="Woyke T."/>
            <person name="Bristow J."/>
            <person name="Eisen J."/>
            <person name="Markowitz V."/>
            <person name="Hugenholtz P."/>
            <person name="Kyrpides N."/>
            <person name="Klenk H."/>
            <person name="Lapidus A."/>
        </authorList>
    </citation>
    <scope>NUCLEOTIDE SEQUENCE [LARGE SCALE GENOMIC DNA]</scope>
    <source>
        <strain evidence="2">DSM 9799 / CCM 4581 / KCTC 23876 / PAT</strain>
    </source>
</reference>
<dbReference type="Proteomes" id="UP000006683">
    <property type="component" value="Chromosome"/>
</dbReference>
<sequence>MVLQILSVLLALALLMLLGAVLIPMSKQGQALLRWIRQGPLERRRMTGKKIPPWRRDKRRNALLR</sequence>
<dbReference type="EMBL" id="CP002209">
    <property type="protein sequence ID" value="ADN74867.1"/>
    <property type="molecule type" value="Genomic_DNA"/>
</dbReference>
<dbReference type="KEGG" id="fbl:Fbal_0655"/>
<evidence type="ECO:0000313" key="2">
    <source>
        <dbReference type="Proteomes" id="UP000006683"/>
    </source>
</evidence>
<dbReference type="STRING" id="550540.Fbal_0655"/>
<protein>
    <submittedName>
        <fullName evidence="1">Uncharacterized protein</fullName>
    </submittedName>
</protein>
<name>E1SRA2_FERBD</name>
<proteinExistence type="predicted"/>
<dbReference type="AlphaFoldDB" id="E1SRA2"/>
<keyword evidence="2" id="KW-1185">Reference proteome</keyword>
<evidence type="ECO:0000313" key="1">
    <source>
        <dbReference type="EMBL" id="ADN74867.1"/>
    </source>
</evidence>